<protein>
    <recommendedName>
        <fullName evidence="4">Secreted protein</fullName>
    </recommendedName>
</protein>
<evidence type="ECO:0000256" key="1">
    <source>
        <dbReference type="SAM" id="SignalP"/>
    </source>
</evidence>
<feature type="signal peptide" evidence="1">
    <location>
        <begin position="1"/>
        <end position="21"/>
    </location>
</feature>
<dbReference type="Proteomes" id="UP001520878">
    <property type="component" value="Unassembled WGS sequence"/>
</dbReference>
<organism evidence="2 3">
    <name type="scientific">Fluctibacter halophilus</name>
    <dbReference type="NCBI Taxonomy" id="226011"/>
    <lineage>
        <taxon>Bacteria</taxon>
        <taxon>Pseudomonadati</taxon>
        <taxon>Pseudomonadota</taxon>
        <taxon>Gammaproteobacteria</taxon>
        <taxon>Alteromonadales</taxon>
        <taxon>Alteromonadaceae</taxon>
        <taxon>Fluctibacter</taxon>
    </lineage>
</organism>
<evidence type="ECO:0008006" key="4">
    <source>
        <dbReference type="Google" id="ProtNLM"/>
    </source>
</evidence>
<name>A0ABS8G9L0_9ALTE</name>
<proteinExistence type="predicted"/>
<reference evidence="2 3" key="1">
    <citation type="submission" date="2021-10" db="EMBL/GenBank/DDBJ databases">
        <title>Draft genome of Aestuariibacter halophilus JC2043.</title>
        <authorList>
            <person name="Emsley S.A."/>
            <person name="Pfannmuller K.M."/>
            <person name="Ushijima B."/>
            <person name="Saw J.H."/>
            <person name="Videau P."/>
        </authorList>
    </citation>
    <scope>NUCLEOTIDE SEQUENCE [LARGE SCALE GENOMIC DNA]</scope>
    <source>
        <strain evidence="2 3">JC2043</strain>
    </source>
</reference>
<keyword evidence="3" id="KW-1185">Reference proteome</keyword>
<accession>A0ABS8G9L0</accession>
<comment type="caution">
    <text evidence="2">The sequence shown here is derived from an EMBL/GenBank/DDBJ whole genome shotgun (WGS) entry which is preliminary data.</text>
</comment>
<dbReference type="RefSeq" id="WP_229161076.1">
    <property type="nucleotide sequence ID" value="NZ_JAJEWP010000003.1"/>
</dbReference>
<feature type="chain" id="PRO_5045606483" description="Secreted protein" evidence="1">
    <location>
        <begin position="22"/>
        <end position="102"/>
    </location>
</feature>
<evidence type="ECO:0000313" key="2">
    <source>
        <dbReference type="EMBL" id="MCC2617134.1"/>
    </source>
</evidence>
<evidence type="ECO:0000313" key="3">
    <source>
        <dbReference type="Proteomes" id="UP001520878"/>
    </source>
</evidence>
<keyword evidence="1" id="KW-0732">Signal</keyword>
<gene>
    <name evidence="2" type="ORF">LJ739_12850</name>
</gene>
<dbReference type="EMBL" id="JAJEWP010000003">
    <property type="protein sequence ID" value="MCC2617134.1"/>
    <property type="molecule type" value="Genomic_DNA"/>
</dbReference>
<sequence length="102" mass="10972">MIKQWLYGLCFVLAVASGVNASALSDRIDPVQGVDKLVAEPVVAPVTDALFTDILDDDNDDGLLLQPIDLSTGVNTQRTGLRIASVDLHVRPHNIRGPPSLR</sequence>